<feature type="non-terminal residue" evidence="1">
    <location>
        <position position="1"/>
    </location>
</feature>
<feature type="non-terminal residue" evidence="1">
    <location>
        <position position="62"/>
    </location>
</feature>
<reference evidence="1" key="1">
    <citation type="submission" date="2021-02" db="EMBL/GenBank/DDBJ databases">
        <authorList>
            <person name="Nowell W R."/>
        </authorList>
    </citation>
    <scope>NUCLEOTIDE SEQUENCE</scope>
</reference>
<comment type="caution">
    <text evidence="1">The sequence shown here is derived from an EMBL/GenBank/DDBJ whole genome shotgun (WGS) entry which is preliminary data.</text>
</comment>
<name>A0A8S2UD49_9BILA</name>
<sequence>IYWSQTGELVCIATEESYYILRYNSQAIVAASTNKDLVSEDGIEDAFDALSEISEVIKTGIW</sequence>
<evidence type="ECO:0008006" key="3">
    <source>
        <dbReference type="Google" id="ProtNLM"/>
    </source>
</evidence>
<evidence type="ECO:0000313" key="1">
    <source>
        <dbReference type="EMBL" id="CAF4337531.1"/>
    </source>
</evidence>
<dbReference type="Proteomes" id="UP000676336">
    <property type="component" value="Unassembled WGS sequence"/>
</dbReference>
<gene>
    <name evidence="1" type="ORF">SMN809_LOCUS27654</name>
</gene>
<evidence type="ECO:0000313" key="2">
    <source>
        <dbReference type="Proteomes" id="UP000676336"/>
    </source>
</evidence>
<accession>A0A8S2UD49</accession>
<organism evidence="1 2">
    <name type="scientific">Rotaria magnacalcarata</name>
    <dbReference type="NCBI Taxonomy" id="392030"/>
    <lineage>
        <taxon>Eukaryota</taxon>
        <taxon>Metazoa</taxon>
        <taxon>Spiralia</taxon>
        <taxon>Gnathifera</taxon>
        <taxon>Rotifera</taxon>
        <taxon>Eurotatoria</taxon>
        <taxon>Bdelloidea</taxon>
        <taxon>Philodinida</taxon>
        <taxon>Philodinidae</taxon>
        <taxon>Rotaria</taxon>
    </lineage>
</organism>
<protein>
    <recommendedName>
        <fullName evidence="3">Coatomer beta' subunit</fullName>
    </recommendedName>
</protein>
<proteinExistence type="predicted"/>
<dbReference type="AlphaFoldDB" id="A0A8S2UD49"/>
<dbReference type="EMBL" id="CAJOBI010043816">
    <property type="protein sequence ID" value="CAF4337531.1"/>
    <property type="molecule type" value="Genomic_DNA"/>
</dbReference>